<gene>
    <name evidence="1" type="ORF">PAT01_29560</name>
</gene>
<accession>A0ABQ0UGT4</accession>
<reference evidence="1 2" key="1">
    <citation type="submission" date="2019-07" db="EMBL/GenBank/DDBJ databases">
        <title>Whole genome shotgun sequence of Pseudoalteromonas atlantica NBRC 103033.</title>
        <authorList>
            <person name="Hosoyama A."/>
            <person name="Uohara A."/>
            <person name="Ohji S."/>
            <person name="Ichikawa N."/>
        </authorList>
    </citation>
    <scope>NUCLEOTIDE SEQUENCE [LARGE SCALE GENOMIC DNA]</scope>
    <source>
        <strain evidence="1 2">NBRC 103033</strain>
    </source>
</reference>
<proteinExistence type="predicted"/>
<dbReference type="EMBL" id="BJUT01000041">
    <property type="protein sequence ID" value="GEK77652.1"/>
    <property type="molecule type" value="Genomic_DNA"/>
</dbReference>
<sequence length="287" mass="33093">MKVERTYKPKFENVSLDEWLESPKRRIKKIPVNISKKRDSLLRFSSLYIDFSRWLTWEVQTPEIESESAMGLRYASKMYAAFLKLAEHPEQDLTFKIFDLSEVTWNGKGMLEAGRAHPEQWLDAYFLAMVTRDSESMDSLASFPVEVMKQSATKSGPVSYKLVEVFQAYHHRQENYPSLLNEGMKMAVEQGNDWALGIAMGYLETFAALSTDIGFDFNETLAKNVQLQEKYWMNASEPDTVPVESFLPIQLLGMACMWHDMGNEVTVESDSLPRFLINGTYFKKLEI</sequence>
<comment type="caution">
    <text evidence="1">The sequence shown here is derived from an EMBL/GenBank/DDBJ whole genome shotgun (WGS) entry which is preliminary data.</text>
</comment>
<organism evidence="1 2">
    <name type="scientific">Pseudoalteromonas atlantica</name>
    <name type="common">Alteromonas atlantica</name>
    <dbReference type="NCBI Taxonomy" id="288"/>
    <lineage>
        <taxon>Bacteria</taxon>
        <taxon>Pseudomonadati</taxon>
        <taxon>Pseudomonadota</taxon>
        <taxon>Gammaproteobacteria</taxon>
        <taxon>Alteromonadales</taxon>
        <taxon>Pseudoalteromonadaceae</taxon>
        <taxon>Pseudoalteromonas</taxon>
    </lineage>
</organism>
<evidence type="ECO:0000313" key="2">
    <source>
        <dbReference type="Proteomes" id="UP000321189"/>
    </source>
</evidence>
<dbReference type="InterPro" id="IPR029074">
    <property type="entry name" value="Imm49"/>
</dbReference>
<keyword evidence="2" id="KW-1185">Reference proteome</keyword>
<dbReference type="Pfam" id="PF15575">
    <property type="entry name" value="Imm49"/>
    <property type="match status" value="1"/>
</dbReference>
<evidence type="ECO:0000313" key="1">
    <source>
        <dbReference type="EMBL" id="GEK77652.1"/>
    </source>
</evidence>
<name>A0ABQ0UGT4_PSEAF</name>
<protein>
    <submittedName>
        <fullName evidence="1">Uncharacterized protein</fullName>
    </submittedName>
</protein>
<dbReference type="Proteomes" id="UP000321189">
    <property type="component" value="Unassembled WGS sequence"/>
</dbReference>